<evidence type="ECO:0000313" key="1">
    <source>
        <dbReference type="EMBL" id="QNJ57131.1"/>
    </source>
</evidence>
<reference evidence="1 2" key="1">
    <citation type="submission" date="2020-06" db="EMBL/GenBank/DDBJ databases">
        <authorList>
            <person name="Herren C.D."/>
            <person name="Smith Caldas M."/>
            <person name="Brooke G.M."/>
            <person name="Cabrera L.J."/>
            <person name="Caudill C.B."/>
            <person name="Ewell K.O."/>
            <person name="Haas C.L."/>
            <person name="Shapland G.L."/>
            <person name="Sitek C.J."/>
            <person name="Thompson J.S."/>
            <person name="Pollenz R.S."/>
            <person name="Garlena R.A."/>
            <person name="Russell D.A."/>
            <person name="Pope W.H."/>
            <person name="Jacobs-Sera D."/>
            <person name="Hatfull G.F."/>
        </authorList>
    </citation>
    <scope>NUCLEOTIDE SEQUENCE [LARGE SCALE GENOMIC DNA]</scope>
</reference>
<dbReference type="PANTHER" id="PTHR34817">
    <property type="entry name" value="NUCLEOTIDYLTRANSFERASE"/>
    <property type="match status" value="1"/>
</dbReference>
<dbReference type="GO" id="GO:0016740">
    <property type="term" value="F:transferase activity"/>
    <property type="evidence" value="ECO:0007669"/>
    <property type="project" value="UniProtKB-KW"/>
</dbReference>
<keyword evidence="2" id="KW-1185">Reference proteome</keyword>
<dbReference type="RefSeq" id="YP_010246203.1">
    <property type="nucleotide sequence ID" value="NC_060133.1"/>
</dbReference>
<dbReference type="InterPro" id="IPR018775">
    <property type="entry name" value="RlaP"/>
</dbReference>
<dbReference type="GeneID" id="70080737"/>
<dbReference type="EMBL" id="MT658805">
    <property type="protein sequence ID" value="QNJ57131.1"/>
    <property type="molecule type" value="Genomic_DNA"/>
</dbReference>
<gene>
    <name evidence="1" type="primary">90</name>
    <name evidence="1" type="ORF">SEA_RABBITRUN_90</name>
</gene>
<protein>
    <submittedName>
        <fullName evidence="1">Nucleotidyl transferase</fullName>
    </submittedName>
</protein>
<evidence type="ECO:0000313" key="2">
    <source>
        <dbReference type="Proteomes" id="UP000515957"/>
    </source>
</evidence>
<keyword evidence="1" id="KW-0808">Transferase</keyword>
<organism evidence="1 2">
    <name type="scientific">Gordonia phage Rabbitrun</name>
    <dbReference type="NCBI Taxonomy" id="2762280"/>
    <lineage>
        <taxon>Viruses</taxon>
        <taxon>Duplodnaviria</taxon>
        <taxon>Heunggongvirae</taxon>
        <taxon>Uroviricota</taxon>
        <taxon>Caudoviricetes</taxon>
        <taxon>Deeyouvirinae</taxon>
        <taxon>Nevillevirus</taxon>
        <taxon>Nevillevirus rabbitrun</taxon>
    </lineage>
</organism>
<proteinExistence type="predicted"/>
<dbReference type="Pfam" id="PF10127">
    <property type="entry name" value="RlaP"/>
    <property type="match status" value="1"/>
</dbReference>
<accession>A0A7G8LIQ9</accession>
<dbReference type="Proteomes" id="UP000515957">
    <property type="component" value="Segment"/>
</dbReference>
<dbReference type="KEGG" id="vg:70080737"/>
<name>A0A7G8LIQ9_9CAUD</name>
<sequence length="281" mass="32091">MGRNLNTTRQIAYDNLMMLGVAGSQLYGTNLDNGDNDQMGVCLEPPAYVTGLFTFEQYQYHSAGKDTRSGADDLDLTIYSLRKWARLAAAGNPTVLLLGFTPKRLLLHDSVDGRILRNHMDKFMSRQAAGKFYGYLESQRKQMLGLTGRKHSNRPELIEQYGFDTKFAYHAVRLGMQGVEYLTTGHMTLPMRDEERNYLIDIRQGRESFEDVVTVINLYQGLLLKLMRSTDLPPRADYDWINSWLTDTYITHWEREGVGTDLLARRSFGKSIHRASHPNPA</sequence>
<dbReference type="PANTHER" id="PTHR34817:SF1">
    <property type="entry name" value="NUCLEOTIDYLTRANSFERASE"/>
    <property type="match status" value="1"/>
</dbReference>